<dbReference type="EMBL" id="LABX01000013">
    <property type="protein sequence ID" value="KMO40924.1"/>
    <property type="molecule type" value="Genomic_DNA"/>
</dbReference>
<evidence type="ECO:0000313" key="4">
    <source>
        <dbReference type="EMBL" id="KMO40924.1"/>
    </source>
</evidence>
<evidence type="ECO:0000256" key="1">
    <source>
        <dbReference type="ARBA" id="ARBA00008324"/>
    </source>
</evidence>
<dbReference type="PANTHER" id="PTHR21660:SF1">
    <property type="entry name" value="ACYL-COENZYME A THIOESTERASE 13"/>
    <property type="match status" value="1"/>
</dbReference>
<evidence type="ECO:0000256" key="2">
    <source>
        <dbReference type="ARBA" id="ARBA00022801"/>
    </source>
</evidence>
<evidence type="ECO:0000259" key="3">
    <source>
        <dbReference type="Pfam" id="PF03061"/>
    </source>
</evidence>
<evidence type="ECO:0000313" key="5">
    <source>
        <dbReference type="Proteomes" id="UP000035929"/>
    </source>
</evidence>
<dbReference type="Proteomes" id="UP000035929">
    <property type="component" value="Unassembled WGS sequence"/>
</dbReference>
<dbReference type="PATRIC" id="fig|270351.6.peg.950"/>
<dbReference type="CDD" id="cd03443">
    <property type="entry name" value="PaaI_thioesterase"/>
    <property type="match status" value="1"/>
</dbReference>
<dbReference type="InterPro" id="IPR039298">
    <property type="entry name" value="ACOT13"/>
</dbReference>
<dbReference type="AlphaFoldDB" id="A0A0J6T4Q3"/>
<dbReference type="PANTHER" id="PTHR21660">
    <property type="entry name" value="THIOESTERASE SUPERFAMILY MEMBER-RELATED"/>
    <property type="match status" value="1"/>
</dbReference>
<protein>
    <submittedName>
        <fullName evidence="4">Thioesterase</fullName>
    </submittedName>
</protein>
<dbReference type="Gene3D" id="3.10.129.10">
    <property type="entry name" value="Hotdog Thioesterase"/>
    <property type="match status" value="1"/>
</dbReference>
<dbReference type="OrthoDB" id="3477511at2"/>
<sequence>MTLPDSDPAGWRPFDDPGFLSLVGPVLLREEGEAVSFAFRAEPKHANLIGVVQGGMMMTFADRALGFAAMRAAGGANCVTVQFEMQFISAGRIGETITMTPEVVQRTQSLVFLRGDAVCGGRIVATATGIWKILRRRPESNPA</sequence>
<gene>
    <name evidence="4" type="ORF">VP06_01690</name>
</gene>
<dbReference type="InterPro" id="IPR006683">
    <property type="entry name" value="Thioestr_dom"/>
</dbReference>
<comment type="similarity">
    <text evidence="1">Belongs to the thioesterase PaaI family.</text>
</comment>
<dbReference type="SUPFAM" id="SSF54637">
    <property type="entry name" value="Thioesterase/thiol ester dehydrase-isomerase"/>
    <property type="match status" value="1"/>
</dbReference>
<feature type="domain" description="Thioesterase" evidence="3">
    <location>
        <begin position="50"/>
        <end position="121"/>
    </location>
</feature>
<dbReference type="Pfam" id="PF03061">
    <property type="entry name" value="4HBT"/>
    <property type="match status" value="1"/>
</dbReference>
<comment type="caution">
    <text evidence="4">The sequence shown here is derived from an EMBL/GenBank/DDBJ whole genome shotgun (WGS) entry which is preliminary data.</text>
</comment>
<organism evidence="4 5">
    <name type="scientific">Methylobacterium aquaticum</name>
    <dbReference type="NCBI Taxonomy" id="270351"/>
    <lineage>
        <taxon>Bacteria</taxon>
        <taxon>Pseudomonadati</taxon>
        <taxon>Pseudomonadota</taxon>
        <taxon>Alphaproteobacteria</taxon>
        <taxon>Hyphomicrobiales</taxon>
        <taxon>Methylobacteriaceae</taxon>
        <taxon>Methylobacterium</taxon>
    </lineage>
</organism>
<dbReference type="GO" id="GO:0047617">
    <property type="term" value="F:fatty acyl-CoA hydrolase activity"/>
    <property type="evidence" value="ECO:0007669"/>
    <property type="project" value="InterPro"/>
</dbReference>
<accession>A0A0J6T4Q3</accession>
<proteinExistence type="inferred from homology"/>
<name>A0A0J6T4Q3_9HYPH</name>
<reference evidence="4 5" key="1">
    <citation type="submission" date="2015-03" db="EMBL/GenBank/DDBJ databases">
        <title>Genome sequencing of Methylobacterium aquaticum DSM16371 type strain.</title>
        <authorList>
            <person name="Chaudhry V."/>
            <person name="Patil P.B."/>
        </authorList>
    </citation>
    <scope>NUCLEOTIDE SEQUENCE [LARGE SCALE GENOMIC DNA]</scope>
    <source>
        <strain evidence="4 5">DSM 16371</strain>
    </source>
</reference>
<dbReference type="RefSeq" id="WP_048462097.1">
    <property type="nucleotide sequence ID" value="NZ_LABX01000013.1"/>
</dbReference>
<dbReference type="InterPro" id="IPR029069">
    <property type="entry name" value="HotDog_dom_sf"/>
</dbReference>
<keyword evidence="2" id="KW-0378">Hydrolase</keyword>